<keyword evidence="3" id="KW-1185">Reference proteome</keyword>
<sequence>MNRILLQITEVVPTGIVERLGDQFFSISILLVVAYLFWKQQGKLSEKMEKYIEEDRKQMLDVIEKNTKAFERLDDLIGSRLK</sequence>
<evidence type="ECO:0000313" key="2">
    <source>
        <dbReference type="EMBL" id="SMO48092.1"/>
    </source>
</evidence>
<dbReference type="AlphaFoldDB" id="A0A521BLX7"/>
<accession>A0A521BLX7</accession>
<feature type="transmembrane region" description="Helical" evidence="1">
    <location>
        <begin position="20"/>
        <end position="38"/>
    </location>
</feature>
<dbReference type="RefSeq" id="WP_142601910.1">
    <property type="nucleotide sequence ID" value="NZ_FXSZ01000002.1"/>
</dbReference>
<organism evidence="2 3">
    <name type="scientific">Solitalea koreensis</name>
    <dbReference type="NCBI Taxonomy" id="543615"/>
    <lineage>
        <taxon>Bacteria</taxon>
        <taxon>Pseudomonadati</taxon>
        <taxon>Bacteroidota</taxon>
        <taxon>Sphingobacteriia</taxon>
        <taxon>Sphingobacteriales</taxon>
        <taxon>Sphingobacteriaceae</taxon>
        <taxon>Solitalea</taxon>
    </lineage>
</organism>
<gene>
    <name evidence="2" type="ORF">SAMN06265350_102326</name>
</gene>
<dbReference type="OrthoDB" id="675183at2"/>
<name>A0A521BLX7_9SPHI</name>
<keyword evidence="1" id="KW-1133">Transmembrane helix</keyword>
<reference evidence="2 3" key="1">
    <citation type="submission" date="2017-05" db="EMBL/GenBank/DDBJ databases">
        <authorList>
            <person name="Varghese N."/>
            <person name="Submissions S."/>
        </authorList>
    </citation>
    <scope>NUCLEOTIDE SEQUENCE [LARGE SCALE GENOMIC DNA]</scope>
    <source>
        <strain evidence="2 3">DSM 21342</strain>
    </source>
</reference>
<evidence type="ECO:0000313" key="3">
    <source>
        <dbReference type="Proteomes" id="UP000315971"/>
    </source>
</evidence>
<evidence type="ECO:0000256" key="1">
    <source>
        <dbReference type="SAM" id="Phobius"/>
    </source>
</evidence>
<dbReference type="EMBL" id="FXSZ01000002">
    <property type="protein sequence ID" value="SMO48092.1"/>
    <property type="molecule type" value="Genomic_DNA"/>
</dbReference>
<keyword evidence="1" id="KW-0472">Membrane</keyword>
<evidence type="ECO:0008006" key="4">
    <source>
        <dbReference type="Google" id="ProtNLM"/>
    </source>
</evidence>
<proteinExistence type="predicted"/>
<keyword evidence="1" id="KW-0812">Transmembrane</keyword>
<dbReference type="Proteomes" id="UP000315971">
    <property type="component" value="Unassembled WGS sequence"/>
</dbReference>
<protein>
    <recommendedName>
        <fullName evidence="4">BhlA holin family protein</fullName>
    </recommendedName>
</protein>